<evidence type="ECO:0000313" key="2">
    <source>
        <dbReference type="Proteomes" id="UP000261080"/>
    </source>
</evidence>
<protein>
    <submittedName>
        <fullName evidence="1">GrdX protein</fullName>
    </submittedName>
</protein>
<dbReference type="RefSeq" id="WP_117493194.1">
    <property type="nucleotide sequence ID" value="NZ_CALBAT010000031.1"/>
</dbReference>
<proteinExistence type="predicted"/>
<dbReference type="Proteomes" id="UP000261080">
    <property type="component" value="Unassembled WGS sequence"/>
</dbReference>
<reference evidence="1 2" key="1">
    <citation type="submission" date="2018-08" db="EMBL/GenBank/DDBJ databases">
        <title>A genome reference for cultivated species of the human gut microbiota.</title>
        <authorList>
            <person name="Zou Y."/>
            <person name="Xue W."/>
            <person name="Luo G."/>
        </authorList>
    </citation>
    <scope>NUCLEOTIDE SEQUENCE [LARGE SCALE GENOMIC DNA]</scope>
    <source>
        <strain evidence="1 2">AF37-2AT</strain>
    </source>
</reference>
<name>A0A3E3K5R3_9FIRM</name>
<organism evidence="1 2">
    <name type="scientific">Sellimonas intestinalis</name>
    <dbReference type="NCBI Taxonomy" id="1653434"/>
    <lineage>
        <taxon>Bacteria</taxon>
        <taxon>Bacillati</taxon>
        <taxon>Bacillota</taxon>
        <taxon>Clostridia</taxon>
        <taxon>Lachnospirales</taxon>
        <taxon>Lachnospiraceae</taxon>
        <taxon>Sellimonas</taxon>
    </lineage>
</organism>
<dbReference type="InterPro" id="IPR047735">
    <property type="entry name" value="GrdX-like"/>
</dbReference>
<evidence type="ECO:0000313" key="1">
    <source>
        <dbReference type="EMBL" id="RGE89950.1"/>
    </source>
</evidence>
<dbReference type="NCBIfam" id="NF038093">
    <property type="entry name" value="GrdX"/>
    <property type="match status" value="1"/>
</dbReference>
<dbReference type="AlphaFoldDB" id="A0A3E3K5R3"/>
<comment type="caution">
    <text evidence="1">The sequence shown here is derived from an EMBL/GenBank/DDBJ whole genome shotgun (WGS) entry which is preliminary data.</text>
</comment>
<dbReference type="OrthoDB" id="9815289at2"/>
<keyword evidence="2" id="KW-1185">Reference proteome</keyword>
<sequence length="127" mass="14472">MKKDFRIITNNPLVREKLGQDYQVEFYECSYEDVLEKVKDEVYRGCKLLTHPLSGSVKPNETPYKSVMVSVSAGKADLMGIEIIERAIASCGKFEFKSDQYAPQVYEDFRLIDYTLISSALPSADAW</sequence>
<gene>
    <name evidence="1" type="ORF">DW016_01405</name>
</gene>
<dbReference type="EMBL" id="QVLX01000001">
    <property type="protein sequence ID" value="RGE89950.1"/>
    <property type="molecule type" value="Genomic_DNA"/>
</dbReference>
<accession>A0A3E3K5R3</accession>